<keyword evidence="10" id="KW-1185">Reference proteome</keyword>
<keyword evidence="3" id="KW-0645">Protease</keyword>
<dbReference type="AlphaFoldDB" id="A0A8J4SP87"/>
<evidence type="ECO:0000313" key="9">
    <source>
        <dbReference type="EMBL" id="KAF5400907.1"/>
    </source>
</evidence>
<comment type="caution">
    <text evidence="9">The sequence shown here is derived from an EMBL/GenBank/DDBJ whole genome shotgun (WGS) entry which is preliminary data.</text>
</comment>
<dbReference type="EMBL" id="LUCH01002837">
    <property type="protein sequence ID" value="KAF5400907.1"/>
    <property type="molecule type" value="Genomic_DNA"/>
</dbReference>
<sequence>MRTNVNHWHKLQHLNVSHHGIALCLLVVQSLRIPLSLYLKAPICSGLVATFIIMEAFGHSKSPIRFCVSLQSLIIKAKWYNIFVSHFCHVNEWHLYHNLTGFLRHAVYMEEMIGSKNLIKVLTDLLFRSQLFHLILNNVLYIWTSDEGYANDCYIGISGLVFAINVLSNFSIKGHWEVATPLGTRLHISKSLIAWLDLFLIQFPIPTSSFVGHCAGVLAGLSYKKAYFEKYGPINFNELERLEDTDEQSSSH</sequence>
<evidence type="ECO:0000256" key="5">
    <source>
        <dbReference type="ARBA" id="ARBA00022801"/>
    </source>
</evidence>
<protein>
    <recommendedName>
        <fullName evidence="8">Peptidase S54 rhomboid domain-containing protein</fullName>
    </recommendedName>
</protein>
<dbReference type="Proteomes" id="UP000748531">
    <property type="component" value="Unassembled WGS sequence"/>
</dbReference>
<dbReference type="Gene3D" id="1.20.1540.10">
    <property type="entry name" value="Rhomboid-like"/>
    <property type="match status" value="1"/>
</dbReference>
<dbReference type="InterPro" id="IPR022764">
    <property type="entry name" value="Peptidase_S54_rhomboid_dom"/>
</dbReference>
<evidence type="ECO:0000256" key="1">
    <source>
        <dbReference type="ARBA" id="ARBA00004141"/>
    </source>
</evidence>
<dbReference type="GO" id="GO:0006508">
    <property type="term" value="P:proteolysis"/>
    <property type="evidence" value="ECO:0007669"/>
    <property type="project" value="UniProtKB-KW"/>
</dbReference>
<proteinExistence type="inferred from homology"/>
<dbReference type="PANTHER" id="PTHR43066:SF1">
    <property type="entry name" value="RHOMBOID PROTEIN 2"/>
    <property type="match status" value="1"/>
</dbReference>
<dbReference type="InterPro" id="IPR035952">
    <property type="entry name" value="Rhomboid-like_sf"/>
</dbReference>
<feature type="domain" description="Peptidase S54 rhomboid" evidence="8">
    <location>
        <begin position="77"/>
        <end position="227"/>
    </location>
</feature>
<keyword evidence="4" id="KW-0812">Transmembrane</keyword>
<keyword evidence="6" id="KW-1133">Transmembrane helix</keyword>
<keyword evidence="5" id="KW-0378">Hydrolase</keyword>
<evidence type="ECO:0000259" key="8">
    <source>
        <dbReference type="Pfam" id="PF01694"/>
    </source>
</evidence>
<dbReference type="GO" id="GO:0004252">
    <property type="term" value="F:serine-type endopeptidase activity"/>
    <property type="evidence" value="ECO:0007669"/>
    <property type="project" value="InterPro"/>
</dbReference>
<gene>
    <name evidence="9" type="ORF">PHET_05328</name>
</gene>
<evidence type="ECO:0000256" key="3">
    <source>
        <dbReference type="ARBA" id="ARBA00022670"/>
    </source>
</evidence>
<comment type="subcellular location">
    <subcellularLocation>
        <location evidence="1">Membrane</location>
        <topology evidence="1">Multi-pass membrane protein</topology>
    </subcellularLocation>
</comment>
<evidence type="ECO:0000256" key="6">
    <source>
        <dbReference type="ARBA" id="ARBA00022989"/>
    </source>
</evidence>
<accession>A0A8J4SP87</accession>
<evidence type="ECO:0000256" key="2">
    <source>
        <dbReference type="ARBA" id="ARBA00009045"/>
    </source>
</evidence>
<dbReference type="PANTHER" id="PTHR43066">
    <property type="entry name" value="RHOMBOID-RELATED PROTEIN"/>
    <property type="match status" value="1"/>
</dbReference>
<dbReference type="OrthoDB" id="10257275at2759"/>
<organism evidence="9 10">
    <name type="scientific">Paragonimus heterotremus</name>
    <dbReference type="NCBI Taxonomy" id="100268"/>
    <lineage>
        <taxon>Eukaryota</taxon>
        <taxon>Metazoa</taxon>
        <taxon>Spiralia</taxon>
        <taxon>Lophotrochozoa</taxon>
        <taxon>Platyhelminthes</taxon>
        <taxon>Trematoda</taxon>
        <taxon>Digenea</taxon>
        <taxon>Plagiorchiida</taxon>
        <taxon>Troglotremata</taxon>
        <taxon>Troglotrematidae</taxon>
        <taxon>Paragonimus</taxon>
    </lineage>
</organism>
<dbReference type="Pfam" id="PF01694">
    <property type="entry name" value="Rhomboid"/>
    <property type="match status" value="1"/>
</dbReference>
<evidence type="ECO:0000256" key="7">
    <source>
        <dbReference type="ARBA" id="ARBA00023136"/>
    </source>
</evidence>
<name>A0A8J4SP87_9TREM</name>
<keyword evidence="7" id="KW-0472">Membrane</keyword>
<comment type="similarity">
    <text evidence="2">Belongs to the peptidase S54 family.</text>
</comment>
<dbReference type="GO" id="GO:0016020">
    <property type="term" value="C:membrane"/>
    <property type="evidence" value="ECO:0007669"/>
    <property type="project" value="UniProtKB-SubCell"/>
</dbReference>
<evidence type="ECO:0000313" key="10">
    <source>
        <dbReference type="Proteomes" id="UP000748531"/>
    </source>
</evidence>
<evidence type="ECO:0000256" key="4">
    <source>
        <dbReference type="ARBA" id="ARBA00022692"/>
    </source>
</evidence>
<reference evidence="9" key="1">
    <citation type="submission" date="2019-05" db="EMBL/GenBank/DDBJ databases">
        <title>Annotation for the trematode Paragonimus heterotremus.</title>
        <authorList>
            <person name="Choi Y.-J."/>
        </authorList>
    </citation>
    <scope>NUCLEOTIDE SEQUENCE</scope>
    <source>
        <strain evidence="9">LC</strain>
    </source>
</reference>
<dbReference type="SUPFAM" id="SSF144091">
    <property type="entry name" value="Rhomboid-like"/>
    <property type="match status" value="1"/>
</dbReference>